<sequence>MPESDASGTGWKKLVTIVIGMTALLIVLLTAFAMPAVNSGPHDIPIAVAGDPADAGELSAQLSDDHPGAYSVTTVAGTDDARELILDREVYGAVDLTGTETTMLLASAASSAVAADLTSLARELGKDGTTPVKVDDIRPFPDDDPNGAGLSAGALPVALGGWMAAVVLLMTVRGARYQACGAAGVAIGGGLGLTAMMQYGFGTLDGNYWLTAIGAALGVSAAAWTILGLRTLLGGPGLALGAVTLILLGNPLSGMSTAPELLPAGWGTLGQLLPPGATGSLLRSLAYFDGSGAATPLAVLSCWTLGGAAMFAYGSRRAARRVAVTEPGNDASSPVGSPSAT</sequence>
<keyword evidence="1" id="KW-0812">Transmembrane</keyword>
<feature type="transmembrane region" description="Helical" evidence="1">
    <location>
        <begin position="14"/>
        <end position="34"/>
    </location>
</feature>
<keyword evidence="1" id="KW-0472">Membrane</keyword>
<dbReference type="KEGG" id="sarm:DVA86_14940"/>
<evidence type="ECO:0000313" key="3">
    <source>
        <dbReference type="Proteomes" id="UP000254425"/>
    </source>
</evidence>
<evidence type="ECO:0000256" key="1">
    <source>
        <dbReference type="SAM" id="Phobius"/>
    </source>
</evidence>
<evidence type="ECO:0008006" key="4">
    <source>
        <dbReference type="Google" id="ProtNLM"/>
    </source>
</evidence>
<proteinExistence type="predicted"/>
<dbReference type="Proteomes" id="UP000254425">
    <property type="component" value="Chromosome"/>
</dbReference>
<gene>
    <name evidence="2" type="ORF">DVA86_14940</name>
</gene>
<dbReference type="AlphaFoldDB" id="A0A345XQ42"/>
<evidence type="ECO:0000313" key="2">
    <source>
        <dbReference type="EMBL" id="AXK33758.1"/>
    </source>
</evidence>
<dbReference type="RefSeq" id="WP_208878805.1">
    <property type="nucleotide sequence ID" value="NZ_CP031320.1"/>
</dbReference>
<protein>
    <recommendedName>
        <fullName evidence="4">ABC transporter permease</fullName>
    </recommendedName>
</protein>
<feature type="transmembrane region" description="Helical" evidence="1">
    <location>
        <begin position="232"/>
        <end position="252"/>
    </location>
</feature>
<keyword evidence="3" id="KW-1185">Reference proteome</keyword>
<accession>A0A345XQ42</accession>
<name>A0A345XQ42_9ACTN</name>
<keyword evidence="1" id="KW-1133">Transmembrane helix</keyword>
<organism evidence="2 3">
    <name type="scientific">Streptomyces armeniacus</name>
    <dbReference type="NCBI Taxonomy" id="83291"/>
    <lineage>
        <taxon>Bacteria</taxon>
        <taxon>Bacillati</taxon>
        <taxon>Actinomycetota</taxon>
        <taxon>Actinomycetes</taxon>
        <taxon>Kitasatosporales</taxon>
        <taxon>Streptomycetaceae</taxon>
        <taxon>Streptomyces</taxon>
    </lineage>
</organism>
<dbReference type="EMBL" id="CP031320">
    <property type="protein sequence ID" value="AXK33758.1"/>
    <property type="molecule type" value="Genomic_DNA"/>
</dbReference>
<feature type="transmembrane region" description="Helical" evidence="1">
    <location>
        <begin position="148"/>
        <end position="172"/>
    </location>
</feature>
<feature type="transmembrane region" description="Helical" evidence="1">
    <location>
        <begin position="179"/>
        <end position="201"/>
    </location>
</feature>
<feature type="transmembrane region" description="Helical" evidence="1">
    <location>
        <begin position="207"/>
        <end position="227"/>
    </location>
</feature>
<reference evidence="2 3" key="1">
    <citation type="submission" date="2018-07" db="EMBL/GenBank/DDBJ databases">
        <title>Draft genome of the type strain Streptomyces armeniacus ATCC 15676.</title>
        <authorList>
            <person name="Labana P."/>
            <person name="Gosse J.T."/>
            <person name="Boddy C.N."/>
        </authorList>
    </citation>
    <scope>NUCLEOTIDE SEQUENCE [LARGE SCALE GENOMIC DNA]</scope>
    <source>
        <strain evidence="2 3">ATCC 15676</strain>
    </source>
</reference>
<feature type="transmembrane region" description="Helical" evidence="1">
    <location>
        <begin position="293"/>
        <end position="313"/>
    </location>
</feature>